<dbReference type="RefSeq" id="WP_326454828.1">
    <property type="nucleotide sequence ID" value="NZ_JAYMFH010000011.1"/>
</dbReference>
<proteinExistence type="predicted"/>
<comment type="caution">
    <text evidence="1">The sequence shown here is derived from an EMBL/GenBank/DDBJ whole genome shotgun (WGS) entry which is preliminary data.</text>
</comment>
<protein>
    <recommendedName>
        <fullName evidence="3">DUF559 domain-containing protein</fullName>
    </recommendedName>
</protein>
<evidence type="ECO:0008006" key="3">
    <source>
        <dbReference type="Google" id="ProtNLM"/>
    </source>
</evidence>
<sequence length="331" mass="36503">MRFVLYGRSAIPVWLTAYHKPALANLSNNGLLPKSIREDVALSFLKEKLPQVPPPYQLSAAEWRGGPKLGIEVRTTQRALPEHSFHCLDHGLFIPSPELCLLEVARTASMPELIMLGSALCGAFVIDPSRKSGLGQRKPFATKESIGAFVEACAGHRGVENLRRATAFLKEGAASPPEVFLNMALTLPGRLGGFGLTRCVANKAIKLSKRAASIAERSTVVPDLLWDEARVAVEYDSNSEHLSPAQVTRDAKKRMALEADGYTVITVTTSQLAQIKPMEDVASEIARRAGTRRRTRSVNYRNRQAELFSTSRTLSDWINLDWAREKREGRG</sequence>
<dbReference type="Proteomes" id="UP001343724">
    <property type="component" value="Unassembled WGS sequence"/>
</dbReference>
<keyword evidence="2" id="KW-1185">Reference proteome</keyword>
<gene>
    <name evidence="1" type="ORF">VJ920_08115</name>
</gene>
<dbReference type="Gene3D" id="3.40.960.10">
    <property type="entry name" value="VSR Endonuclease"/>
    <property type="match status" value="1"/>
</dbReference>
<evidence type="ECO:0000313" key="1">
    <source>
        <dbReference type="EMBL" id="MEC4295274.1"/>
    </source>
</evidence>
<name>A0ABU6IZM6_9ACTN</name>
<evidence type="ECO:0000313" key="2">
    <source>
        <dbReference type="Proteomes" id="UP001343724"/>
    </source>
</evidence>
<dbReference type="EMBL" id="JAYMFH010000011">
    <property type="protein sequence ID" value="MEC4295274.1"/>
    <property type="molecule type" value="Genomic_DNA"/>
</dbReference>
<organism evidence="1 2">
    <name type="scientific">Adlercreutzia shanghongiae</name>
    <dbReference type="NCBI Taxonomy" id="3111773"/>
    <lineage>
        <taxon>Bacteria</taxon>
        <taxon>Bacillati</taxon>
        <taxon>Actinomycetota</taxon>
        <taxon>Coriobacteriia</taxon>
        <taxon>Eggerthellales</taxon>
        <taxon>Eggerthellaceae</taxon>
        <taxon>Adlercreutzia</taxon>
    </lineage>
</organism>
<reference evidence="1 2" key="1">
    <citation type="submission" date="2024-01" db="EMBL/GenBank/DDBJ databases">
        <title>novel species in genus Adlercreutzia.</title>
        <authorList>
            <person name="Liu X."/>
        </authorList>
    </citation>
    <scope>NUCLEOTIDE SEQUENCE [LARGE SCALE GENOMIC DNA]</scope>
    <source>
        <strain evidence="1 2">R22</strain>
    </source>
</reference>
<accession>A0ABU6IZM6</accession>